<dbReference type="SUPFAM" id="SSF53271">
    <property type="entry name" value="PRTase-like"/>
    <property type="match status" value="1"/>
</dbReference>
<dbReference type="Gene3D" id="3.40.50.2020">
    <property type="match status" value="1"/>
</dbReference>
<gene>
    <name evidence="4" type="ORF">A2108_03140</name>
</gene>
<dbReference type="InterPro" id="IPR051910">
    <property type="entry name" value="ComF/GntX_DNA_util-trans"/>
</dbReference>
<dbReference type="PANTHER" id="PTHR47505">
    <property type="entry name" value="DNA UTILIZATION PROTEIN YHGH"/>
    <property type="match status" value="1"/>
</dbReference>
<sequence>MSWRNFLTKAKNFVLDALFPPICLNCSTPIQSQKDFLCPLCFDLLEINSSFYCPKCGGRITDPSFSCHPQTQCLLAPAGAYFPPLPALIHYFKYKKLAGVSSFLTALLIVYLKRINFEIGSFQITYIPLYPFKERKRGFNQSQILAQGVANYFSLPLVKALKRIRDTRVQAKNKNSQDRQKNVFGCFVPADSETIKGKNFLLVDDVYTSGATVSEAVRVLKENGARKVIVLVAAKA</sequence>
<evidence type="ECO:0008006" key="6">
    <source>
        <dbReference type="Google" id="ProtNLM"/>
    </source>
</evidence>
<organism evidence="4 5">
    <name type="scientific">Candidatus Wolfebacteria bacterium GWA1_42_9</name>
    <dbReference type="NCBI Taxonomy" id="1802553"/>
    <lineage>
        <taxon>Bacteria</taxon>
        <taxon>Candidatus Wolfeibacteriota</taxon>
    </lineage>
</organism>
<dbReference type="Pfam" id="PF18912">
    <property type="entry name" value="DZR_2"/>
    <property type="match status" value="1"/>
</dbReference>
<dbReference type="Proteomes" id="UP000178303">
    <property type="component" value="Unassembled WGS sequence"/>
</dbReference>
<dbReference type="PANTHER" id="PTHR47505:SF1">
    <property type="entry name" value="DNA UTILIZATION PROTEIN YHGH"/>
    <property type="match status" value="1"/>
</dbReference>
<dbReference type="CDD" id="cd06223">
    <property type="entry name" value="PRTases_typeI"/>
    <property type="match status" value="1"/>
</dbReference>
<dbReference type="Pfam" id="PF00156">
    <property type="entry name" value="Pribosyltran"/>
    <property type="match status" value="1"/>
</dbReference>
<dbReference type="InterPro" id="IPR029057">
    <property type="entry name" value="PRTase-like"/>
</dbReference>
<dbReference type="InterPro" id="IPR000836">
    <property type="entry name" value="PRTase_dom"/>
</dbReference>
<feature type="domain" description="Double zinc ribbon" evidence="3">
    <location>
        <begin position="14"/>
        <end position="60"/>
    </location>
</feature>
<comment type="caution">
    <text evidence="4">The sequence shown here is derived from an EMBL/GenBank/DDBJ whole genome shotgun (WGS) entry which is preliminary data.</text>
</comment>
<evidence type="ECO:0000259" key="2">
    <source>
        <dbReference type="Pfam" id="PF00156"/>
    </source>
</evidence>
<proteinExistence type="inferred from homology"/>
<name>A0A1F8DLL7_9BACT</name>
<evidence type="ECO:0000313" key="5">
    <source>
        <dbReference type="Proteomes" id="UP000178303"/>
    </source>
</evidence>
<reference evidence="4 5" key="1">
    <citation type="journal article" date="2016" name="Nat. Commun.">
        <title>Thousands of microbial genomes shed light on interconnected biogeochemical processes in an aquifer system.</title>
        <authorList>
            <person name="Anantharaman K."/>
            <person name="Brown C.T."/>
            <person name="Hug L.A."/>
            <person name="Sharon I."/>
            <person name="Castelle C.J."/>
            <person name="Probst A.J."/>
            <person name="Thomas B.C."/>
            <person name="Singh A."/>
            <person name="Wilkins M.J."/>
            <person name="Karaoz U."/>
            <person name="Brodie E.L."/>
            <person name="Williams K.H."/>
            <person name="Hubbard S.S."/>
            <person name="Banfield J.F."/>
        </authorList>
    </citation>
    <scope>NUCLEOTIDE SEQUENCE [LARGE SCALE GENOMIC DNA]</scope>
</reference>
<evidence type="ECO:0000259" key="3">
    <source>
        <dbReference type="Pfam" id="PF18912"/>
    </source>
</evidence>
<evidence type="ECO:0000256" key="1">
    <source>
        <dbReference type="ARBA" id="ARBA00008007"/>
    </source>
</evidence>
<dbReference type="InterPro" id="IPR044005">
    <property type="entry name" value="DZR_2"/>
</dbReference>
<feature type="domain" description="Phosphoribosyltransferase" evidence="2">
    <location>
        <begin position="144"/>
        <end position="233"/>
    </location>
</feature>
<evidence type="ECO:0000313" key="4">
    <source>
        <dbReference type="EMBL" id="OGM89523.1"/>
    </source>
</evidence>
<accession>A0A1F8DLL7</accession>
<dbReference type="EMBL" id="MGIN01000020">
    <property type="protein sequence ID" value="OGM89523.1"/>
    <property type="molecule type" value="Genomic_DNA"/>
</dbReference>
<dbReference type="AlphaFoldDB" id="A0A1F8DLL7"/>
<comment type="similarity">
    <text evidence="1">Belongs to the ComF/GntX family.</text>
</comment>
<protein>
    <recommendedName>
        <fullName evidence="6">Phosphoribosyltransferase domain-containing protein</fullName>
    </recommendedName>
</protein>